<dbReference type="STRING" id="1072389.K1Y0G5"/>
<dbReference type="GeneID" id="18759527"/>
<dbReference type="OMA" id="SWDALYF"/>
<dbReference type="eggNOG" id="KOG2614">
    <property type="taxonomic scope" value="Eukaryota"/>
</dbReference>
<proteinExistence type="predicted"/>
<accession>K1Y0G5</accession>
<feature type="domain" description="2,6-dihydroxypyridine 3-monooxygenase substrate binding" evidence="1">
    <location>
        <begin position="202"/>
        <end position="331"/>
    </location>
</feature>
<sequence>MSTEPLLGEMATTSTRKNIIIIGGSNTGLMHGVVLKRLGHNVRILEQNCQSERADLAAGITTHLQFERFMEVHDRSKEPWSIASPGIQWLNRDAGVKRVIKKPLQMTSWSLIYYRLRANFDGYASSFCARPPLADEGDGTAVFDLGKKATELSRVDDSVRVDYISLIDDQKPGTFYADLVILADGASSNLRQNLFPDVKRDYAGYVAFRGTVDEDLVPDPVRQAFDEKLTYFCFKGNYILMYIIPGASGSLQPGHRRYNWVWYHPLAAASPALTQIMTDRSGTLHRTTLPAGSMDPLAWAAYKQLAHSQMCTPFATLVSLTTDPFVTAVTDVSCPRAAAWDNRVLIAGEALRLVRPHMALSTTASARQALLLEQVLFFCRGRGQQQQQQPQLSLEDWERKVLYDATLDALKSGAFGTALLYGPLAAAGWCGRLLLAVIRAKLPFGFVFSALPESAATKKSGSSRDR</sequence>
<keyword evidence="3" id="KW-1185">Reference proteome</keyword>
<gene>
    <name evidence="2" type="ORF">MBM_03592</name>
</gene>
<dbReference type="AlphaFoldDB" id="K1Y0G5"/>
<evidence type="ECO:0000313" key="3">
    <source>
        <dbReference type="Proteomes" id="UP000006753"/>
    </source>
</evidence>
<dbReference type="KEGG" id="mbe:MBM_03592"/>
<dbReference type="SUPFAM" id="SSF54373">
    <property type="entry name" value="FAD-linked reductases, C-terminal domain"/>
    <property type="match status" value="1"/>
</dbReference>
<dbReference type="InterPro" id="IPR053212">
    <property type="entry name" value="DHP_3-monooxygenase"/>
</dbReference>
<dbReference type="InterPro" id="IPR036188">
    <property type="entry name" value="FAD/NAD-bd_sf"/>
</dbReference>
<keyword evidence="2" id="KW-0560">Oxidoreductase</keyword>
<evidence type="ECO:0000259" key="1">
    <source>
        <dbReference type="Pfam" id="PF22607"/>
    </source>
</evidence>
<protein>
    <submittedName>
        <fullName evidence="2">Monooxygenase</fullName>
    </submittedName>
</protein>
<dbReference type="PANTHER" id="PTHR47469:SF2">
    <property type="entry name" value="OS06G0597600 PROTEIN"/>
    <property type="match status" value="1"/>
</dbReference>
<keyword evidence="2" id="KW-0503">Monooxygenase</keyword>
<reference evidence="2 3" key="1">
    <citation type="journal article" date="2012" name="BMC Genomics">
        <title>Sequencing the genome of Marssonina brunnea reveals fungus-poplar co-evolution.</title>
        <authorList>
            <person name="Zhu S."/>
            <person name="Cao Y.-Z."/>
            <person name="Jiang C."/>
            <person name="Tan B.-Y."/>
            <person name="Wang Z."/>
            <person name="Feng S."/>
            <person name="Zhang L."/>
            <person name="Su X.-H."/>
            <person name="Brejova B."/>
            <person name="Vinar T."/>
            <person name="Xu M."/>
            <person name="Wang M.-X."/>
            <person name="Zhang S.-G."/>
            <person name="Huang M.-R."/>
            <person name="Wu R."/>
            <person name="Zhou Y."/>
        </authorList>
    </citation>
    <scope>NUCLEOTIDE SEQUENCE [LARGE SCALE GENOMIC DNA]</scope>
    <source>
        <strain evidence="2 3">MB_m1</strain>
    </source>
</reference>
<dbReference type="Gene3D" id="3.30.9.60">
    <property type="match status" value="1"/>
</dbReference>
<dbReference type="Pfam" id="PF22607">
    <property type="entry name" value="FAD_binding-like"/>
    <property type="match status" value="1"/>
</dbReference>
<organism evidence="2 3">
    <name type="scientific">Marssonina brunnea f. sp. multigermtubi (strain MB_m1)</name>
    <name type="common">Marssonina leaf spot fungus</name>
    <dbReference type="NCBI Taxonomy" id="1072389"/>
    <lineage>
        <taxon>Eukaryota</taxon>
        <taxon>Fungi</taxon>
        <taxon>Dikarya</taxon>
        <taxon>Ascomycota</taxon>
        <taxon>Pezizomycotina</taxon>
        <taxon>Leotiomycetes</taxon>
        <taxon>Helotiales</taxon>
        <taxon>Drepanopezizaceae</taxon>
        <taxon>Drepanopeziza</taxon>
    </lineage>
</organism>
<dbReference type="GO" id="GO:0004497">
    <property type="term" value="F:monooxygenase activity"/>
    <property type="evidence" value="ECO:0007669"/>
    <property type="project" value="UniProtKB-KW"/>
</dbReference>
<dbReference type="SUPFAM" id="SSF51905">
    <property type="entry name" value="FAD/NAD(P)-binding domain"/>
    <property type="match status" value="1"/>
</dbReference>
<dbReference type="EMBL" id="JH921433">
    <property type="protein sequence ID" value="EKD18599.1"/>
    <property type="molecule type" value="Genomic_DNA"/>
</dbReference>
<dbReference type="OrthoDB" id="16820at2759"/>
<dbReference type="HOGENOM" id="CLU_009665_0_0_1"/>
<dbReference type="InterPro" id="IPR054707">
    <property type="entry name" value="DhpH_subs-bd"/>
</dbReference>
<name>K1Y0G5_MARBU</name>
<dbReference type="PANTHER" id="PTHR47469">
    <property type="entry name" value="MONOOXYGENASE-LIKE"/>
    <property type="match status" value="1"/>
</dbReference>
<evidence type="ECO:0000313" key="2">
    <source>
        <dbReference type="EMBL" id="EKD18599.1"/>
    </source>
</evidence>
<dbReference type="InParanoid" id="K1Y0G5"/>
<dbReference type="Proteomes" id="UP000006753">
    <property type="component" value="Unassembled WGS sequence"/>
</dbReference>